<dbReference type="SMART" id="SM00267">
    <property type="entry name" value="GGDEF"/>
    <property type="match status" value="1"/>
</dbReference>
<dbReference type="SMART" id="SM00052">
    <property type="entry name" value="EAL"/>
    <property type="match status" value="1"/>
</dbReference>
<dbReference type="InterPro" id="IPR043128">
    <property type="entry name" value="Rev_trsase/Diguanyl_cyclase"/>
</dbReference>
<dbReference type="Gene3D" id="3.30.450.20">
    <property type="entry name" value="PAS domain"/>
    <property type="match status" value="1"/>
</dbReference>
<dbReference type="Pfam" id="PF00563">
    <property type="entry name" value="EAL"/>
    <property type="match status" value="1"/>
</dbReference>
<feature type="domain" description="EAL" evidence="1">
    <location>
        <begin position="539"/>
        <end position="792"/>
    </location>
</feature>
<dbReference type="Proteomes" id="UP001165395">
    <property type="component" value="Unassembled WGS sequence"/>
</dbReference>
<dbReference type="InterPro" id="IPR052155">
    <property type="entry name" value="Biofilm_reg_signaling"/>
</dbReference>
<dbReference type="Pfam" id="PF13188">
    <property type="entry name" value="PAS_8"/>
    <property type="match status" value="1"/>
</dbReference>
<evidence type="ECO:0000313" key="4">
    <source>
        <dbReference type="Proteomes" id="UP001165395"/>
    </source>
</evidence>
<dbReference type="InterPro" id="IPR035919">
    <property type="entry name" value="EAL_sf"/>
</dbReference>
<keyword evidence="4" id="KW-1185">Reference proteome</keyword>
<dbReference type="Gene3D" id="3.30.70.270">
    <property type="match status" value="1"/>
</dbReference>
<gene>
    <name evidence="3" type="ORF">LIN78_12475</name>
</gene>
<dbReference type="NCBIfam" id="TIGR00254">
    <property type="entry name" value="GGDEF"/>
    <property type="match status" value="1"/>
</dbReference>
<name>A0ABS8D8U0_9NEIS</name>
<dbReference type="SUPFAM" id="SSF55073">
    <property type="entry name" value="Nucleotide cyclase"/>
    <property type="match status" value="1"/>
</dbReference>
<dbReference type="Pfam" id="PF00990">
    <property type="entry name" value="GGDEF"/>
    <property type="match status" value="1"/>
</dbReference>
<dbReference type="Gene3D" id="3.20.20.450">
    <property type="entry name" value="EAL domain"/>
    <property type="match status" value="1"/>
</dbReference>
<accession>A0ABS8D8U0</accession>
<dbReference type="PANTHER" id="PTHR44757">
    <property type="entry name" value="DIGUANYLATE CYCLASE DGCP"/>
    <property type="match status" value="1"/>
</dbReference>
<evidence type="ECO:0000313" key="3">
    <source>
        <dbReference type="EMBL" id="MCB6184361.1"/>
    </source>
</evidence>
<dbReference type="InterPro" id="IPR035965">
    <property type="entry name" value="PAS-like_dom_sf"/>
</dbReference>
<dbReference type="SUPFAM" id="SSF55785">
    <property type="entry name" value="PYP-like sensor domain (PAS domain)"/>
    <property type="match status" value="1"/>
</dbReference>
<dbReference type="PANTHER" id="PTHR44757:SF2">
    <property type="entry name" value="BIOFILM ARCHITECTURE MAINTENANCE PROTEIN MBAA"/>
    <property type="match status" value="1"/>
</dbReference>
<protein>
    <submittedName>
        <fullName evidence="3">EAL domain-containing protein</fullName>
    </submittedName>
</protein>
<evidence type="ECO:0000259" key="1">
    <source>
        <dbReference type="PROSITE" id="PS50883"/>
    </source>
</evidence>
<dbReference type="InterPro" id="IPR001633">
    <property type="entry name" value="EAL_dom"/>
</dbReference>
<dbReference type="CDD" id="cd01949">
    <property type="entry name" value="GGDEF"/>
    <property type="match status" value="1"/>
</dbReference>
<sequence length="804" mass="90142">MQNNAPVISINKLFDPVLIIDAVNGQIISANSAAFEFFGIHKGLLPLTLSTYFPSIEDQVFWSAKSEIIKSTDFPLIDSETMVLDKNGENCLVRRCVWWLDENRYQVLIRIQSSSNHSLQHIQLQKAEMSSAFDSSIHLTAILDLHGNLLHSNLAFNSWLGQDVSAQSATQLSGLINTKVIDPALYELDQWILAARLHPQQIELKLKDGSTFKQTLAPRFNNNRAIGYLLTLEDITLHVEQDAYQRLAWSALEATDEGVVILDEAFASIAYNPIANALNNQSHDFEADSLETLFAYAQATQQLLIKQTIAKKGLWHQTIRQRTRSGNIQSFKVRILPVSHPNSAAHYVLFFKDLNAVSASEMVTQDRNRHLDPLTLLSDRAGFMQTLSELTRQADNTTKFAVVYLDLDFFKHVNESFGLSIGDKAIQEVSARLSQCIRPGDIVARQSGDEFILLLQHVDELQASKVVSRLQDHLFQPYTIEKETFSLTASLGISLYPDNGKHAAELIRNAERAMHFVKNRGRAGVRFYQHQMSQSLLSRMKLDHSMRAALKAEEFFLVYQPQITLGTNDHLSVEALIRWQSPDQGLVSPASFIPLAEETGFIVQIGRWVLDETCKQLAKWRNAGYQIMASVNVSAVQFQQSGFVDEVAEALITHQLPAHALELELTESSLIKDVDEAIKRLRALADLGIRLAIDDFGTGYSNLAYLKQFPINTLKIDRSFIKNVPGQPVDEGLVSAMINMANALDLNIIAEGVETEQQQQFLQNAGCETYQGFLYYPPQSADAISEILLNTQTPSKPLRCTNRS</sequence>
<proteinExistence type="predicted"/>
<dbReference type="EMBL" id="JAJBZT010000006">
    <property type="protein sequence ID" value="MCB6184361.1"/>
    <property type="molecule type" value="Genomic_DNA"/>
</dbReference>
<dbReference type="PROSITE" id="PS50883">
    <property type="entry name" value="EAL"/>
    <property type="match status" value="1"/>
</dbReference>
<feature type="domain" description="GGDEF" evidence="2">
    <location>
        <begin position="398"/>
        <end position="530"/>
    </location>
</feature>
<organism evidence="3 4">
    <name type="scientific">Leeia speluncae</name>
    <dbReference type="NCBI Taxonomy" id="2884804"/>
    <lineage>
        <taxon>Bacteria</taxon>
        <taxon>Pseudomonadati</taxon>
        <taxon>Pseudomonadota</taxon>
        <taxon>Betaproteobacteria</taxon>
        <taxon>Neisseriales</taxon>
        <taxon>Leeiaceae</taxon>
        <taxon>Leeia</taxon>
    </lineage>
</organism>
<evidence type="ECO:0000259" key="2">
    <source>
        <dbReference type="PROSITE" id="PS50887"/>
    </source>
</evidence>
<dbReference type="InterPro" id="IPR029787">
    <property type="entry name" value="Nucleotide_cyclase"/>
</dbReference>
<dbReference type="PROSITE" id="PS50887">
    <property type="entry name" value="GGDEF"/>
    <property type="match status" value="1"/>
</dbReference>
<comment type="caution">
    <text evidence="3">The sequence shown here is derived from an EMBL/GenBank/DDBJ whole genome shotgun (WGS) entry which is preliminary data.</text>
</comment>
<dbReference type="InterPro" id="IPR000160">
    <property type="entry name" value="GGDEF_dom"/>
</dbReference>
<dbReference type="CDD" id="cd01948">
    <property type="entry name" value="EAL"/>
    <property type="match status" value="1"/>
</dbReference>
<reference evidence="3" key="1">
    <citation type="submission" date="2021-10" db="EMBL/GenBank/DDBJ databases">
        <title>The complete genome sequence of Leeia sp. TBRC 13508.</title>
        <authorList>
            <person name="Charoenyingcharoen P."/>
            <person name="Yukphan P."/>
        </authorList>
    </citation>
    <scope>NUCLEOTIDE SEQUENCE</scope>
    <source>
        <strain evidence="3">TBRC 13508</strain>
    </source>
</reference>
<dbReference type="SUPFAM" id="SSF141868">
    <property type="entry name" value="EAL domain-like"/>
    <property type="match status" value="1"/>
</dbReference>
<dbReference type="RefSeq" id="WP_227181171.1">
    <property type="nucleotide sequence ID" value="NZ_JAJBZT010000006.1"/>
</dbReference>
<dbReference type="InterPro" id="IPR000014">
    <property type="entry name" value="PAS"/>
</dbReference>